<dbReference type="Gene3D" id="2.60.120.1030">
    <property type="entry name" value="Clp1, DNA binding domain"/>
    <property type="match status" value="1"/>
</dbReference>
<dbReference type="InterPro" id="IPR032324">
    <property type="entry name" value="Clp1_N"/>
</dbReference>
<feature type="domain" description="Clp1 N-terminal" evidence="2">
    <location>
        <begin position="26"/>
        <end position="54"/>
    </location>
</feature>
<comment type="caution">
    <text evidence="3">The sequence shown here is derived from an EMBL/GenBank/DDBJ whole genome shotgun (WGS) entry which is preliminary data.</text>
</comment>
<proteinExistence type="predicted"/>
<feature type="region of interest" description="Disordered" evidence="1">
    <location>
        <begin position="1"/>
        <end position="27"/>
    </location>
</feature>
<evidence type="ECO:0000313" key="4">
    <source>
        <dbReference type="Proteomes" id="UP000327157"/>
    </source>
</evidence>
<accession>A0A5N5GFQ2</accession>
<evidence type="ECO:0000256" key="1">
    <source>
        <dbReference type="SAM" id="MobiDB-lite"/>
    </source>
</evidence>
<reference evidence="3 4" key="3">
    <citation type="submission" date="2019-11" db="EMBL/GenBank/DDBJ databases">
        <title>A de novo genome assembly of a pear dwarfing rootstock.</title>
        <authorList>
            <person name="Wang F."/>
            <person name="Wang J."/>
            <person name="Li S."/>
            <person name="Zhang Y."/>
            <person name="Fang M."/>
            <person name="Ma L."/>
            <person name="Zhao Y."/>
            <person name="Jiang S."/>
        </authorList>
    </citation>
    <scope>NUCLEOTIDE SEQUENCE [LARGE SCALE GENOMIC DNA]</scope>
    <source>
        <strain evidence="3">S2</strain>
        <tissue evidence="3">Leaf</tissue>
    </source>
</reference>
<sequence>MAHSGRQAGETGPRERAQDRSRLRRSSQVFTWNGATVEMEGRAETEYTADETPNIRTETPRLTLAAR</sequence>
<evidence type="ECO:0000259" key="2">
    <source>
        <dbReference type="Pfam" id="PF16573"/>
    </source>
</evidence>
<dbReference type="EMBL" id="SMOL01000458">
    <property type="protein sequence ID" value="KAB2613927.1"/>
    <property type="molecule type" value="Genomic_DNA"/>
</dbReference>
<gene>
    <name evidence="3" type="ORF">D8674_036243</name>
</gene>
<keyword evidence="4" id="KW-1185">Reference proteome</keyword>
<protein>
    <submittedName>
        <fullName evidence="3">CLP1-like protein</fullName>
    </submittedName>
</protein>
<dbReference type="Proteomes" id="UP000327157">
    <property type="component" value="Chromosome 9"/>
</dbReference>
<reference evidence="4" key="2">
    <citation type="submission" date="2019-10" db="EMBL/GenBank/DDBJ databases">
        <title>A de novo genome assembly of a pear dwarfing rootstock.</title>
        <authorList>
            <person name="Wang F."/>
            <person name="Wang J."/>
            <person name="Li S."/>
            <person name="Zhang Y."/>
            <person name="Fang M."/>
            <person name="Ma L."/>
            <person name="Zhao Y."/>
            <person name="Jiang S."/>
        </authorList>
    </citation>
    <scope>NUCLEOTIDE SEQUENCE [LARGE SCALE GENOMIC DNA]</scope>
</reference>
<organism evidence="3 4">
    <name type="scientific">Pyrus ussuriensis x Pyrus communis</name>
    <dbReference type="NCBI Taxonomy" id="2448454"/>
    <lineage>
        <taxon>Eukaryota</taxon>
        <taxon>Viridiplantae</taxon>
        <taxon>Streptophyta</taxon>
        <taxon>Embryophyta</taxon>
        <taxon>Tracheophyta</taxon>
        <taxon>Spermatophyta</taxon>
        <taxon>Magnoliopsida</taxon>
        <taxon>eudicotyledons</taxon>
        <taxon>Gunneridae</taxon>
        <taxon>Pentapetalae</taxon>
        <taxon>rosids</taxon>
        <taxon>fabids</taxon>
        <taxon>Rosales</taxon>
        <taxon>Rosaceae</taxon>
        <taxon>Amygdaloideae</taxon>
        <taxon>Maleae</taxon>
        <taxon>Pyrus</taxon>
    </lineage>
</organism>
<feature type="compositionally biased region" description="Basic and acidic residues" evidence="1">
    <location>
        <begin position="12"/>
        <end position="21"/>
    </location>
</feature>
<name>A0A5N5GFQ2_9ROSA</name>
<reference evidence="3 4" key="1">
    <citation type="submission" date="2019-09" db="EMBL/GenBank/DDBJ databases">
        <authorList>
            <person name="Ou C."/>
        </authorList>
    </citation>
    <scope>NUCLEOTIDE SEQUENCE [LARGE SCALE GENOMIC DNA]</scope>
    <source>
        <strain evidence="3">S2</strain>
        <tissue evidence="3">Leaf</tissue>
    </source>
</reference>
<evidence type="ECO:0000313" key="3">
    <source>
        <dbReference type="EMBL" id="KAB2613927.1"/>
    </source>
</evidence>
<dbReference type="AlphaFoldDB" id="A0A5N5GFQ2"/>
<dbReference type="Pfam" id="PF16573">
    <property type="entry name" value="CLP1_N"/>
    <property type="match status" value="1"/>
</dbReference>
<feature type="region of interest" description="Disordered" evidence="1">
    <location>
        <begin position="41"/>
        <end position="67"/>
    </location>
</feature>
<dbReference type="InterPro" id="IPR038239">
    <property type="entry name" value="Clp1_N_sf"/>
</dbReference>
<dbReference type="OrthoDB" id="258143at2759"/>